<dbReference type="GO" id="GO:0140359">
    <property type="term" value="F:ABC-type transporter activity"/>
    <property type="evidence" value="ECO:0007669"/>
    <property type="project" value="InterPro"/>
</dbReference>
<dbReference type="PANTHER" id="PTHR19229:SF36">
    <property type="entry name" value="ATP-BINDING CASSETTE SUB-FAMILY A MEMBER 2"/>
    <property type="match status" value="1"/>
</dbReference>
<feature type="domain" description="Transglutaminase-like" evidence="4">
    <location>
        <begin position="214"/>
        <end position="313"/>
    </location>
</feature>
<organism evidence="6 7">
    <name type="scientific">Polarella glacialis</name>
    <name type="common">Dinoflagellate</name>
    <dbReference type="NCBI Taxonomy" id="89957"/>
    <lineage>
        <taxon>Eukaryota</taxon>
        <taxon>Sar</taxon>
        <taxon>Alveolata</taxon>
        <taxon>Dinophyceae</taxon>
        <taxon>Suessiales</taxon>
        <taxon>Suessiaceae</taxon>
        <taxon>Polarella</taxon>
    </lineage>
</organism>
<evidence type="ECO:0000256" key="3">
    <source>
        <dbReference type="SAM" id="SignalP"/>
    </source>
</evidence>
<keyword evidence="2" id="KW-0677">Repeat</keyword>
<dbReference type="GO" id="GO:0005319">
    <property type="term" value="F:lipid transporter activity"/>
    <property type="evidence" value="ECO:0007669"/>
    <property type="project" value="TreeGrafter"/>
</dbReference>
<evidence type="ECO:0000313" key="7">
    <source>
        <dbReference type="Proteomes" id="UP000654075"/>
    </source>
</evidence>
<sequence length="1170" mass="126936">MPGLFHLGLALAVATTADTTAAAPHWEDWLENFGHDSYRYPKWVADQMQACRCEVQLGSPVSVSCVEGQEAVDWRQATSVSWCSARHFLLSHMPVFDLHFLPGAVSVEGSSMLDDNIAFALMALNASKLEPTPPAKVLFAYLLPYATYHESRSNWRPLFFAKYFALAAHATSSREVLDTLIGDGTRLMNWTAFQWKDFPGKSAGNTYELGPFASGTAPPVVSPTDFLAYGYGSCTAWAKFLASTLKALGVPAREVGSPCWNTGEFAGLATSNPNVSMCWQGGIPGAVAGGTYLNNHNWVEYWDNSAGAWHFVDVATSSDAETTWFCGQYDDGCECSSPAGKAMQDNEILAPTWSPMGDDPELNGGPVLDVGSGLRLSTGEGVSPMVWSPRLASPLGVPLKDVGLRVVNRTGFYRCRASPPDTSAPELVSPWLPELVASQFTVGLVLLVLLTGLSLQDDMPSITIVSAVRGRNEAAQAGFAAFTGAEICNKKHALVSPLFTLQAAASRLVSYILNEISSTKDVNESLMWIYRLFPGFCLGHGLLEICTNSLAASQLGLDVPLDLLGWDVAGKDVLYLFISAPCYFFLAVLVDYLAHSPLHAAASRHFDPQVEAAGRPSLGEELGSDPDEVGDGDVVAESARVLSGAADSDVIRLEGLRKVYRTPEGIPKAIGVHKVKCDEHWRIFQQSLGEDCSTHSFLGINGAGKTGTCISYKGYKEISVKRLPSFRYELMCLPWAFDSLKVSLLGKAYLGGYDIVNEQWKACIKGIPNAALRSSHVDKLDHGPSAFDDGKLWALGGHIAWQAMTLSGGNKRKLPMARHDQQGCIEEAVDAAEWSLAISLMGSPPLALLDEWNVISAVSTSRRESTVMLTTHNMEEAEAAAFDINCNCPFIFGSTMDSNLSVMYLLNLEALCSRIGIMARGLRCTLLMLLPPGRRTVAVHWFQPARFGAGYQLEARLQSPLATDAAVSRLQGGDCKAVAAARAQGASVLRGVKGSSYPAWQTTASSQRSEIFQSELSADRQGKPGRALLVRDDCEEGYPVHEALCREGVVFGSQFAEWWLLEDRALALGALLERKFPGTSSLERHERTLRFRLPAASSLAHVFRLLEENRAKLDLEEYGVSQTSLEQIFNDFAARQREETSTVRSLFTGSDHITVAQGVPVAGSLEMRSS</sequence>
<gene>
    <name evidence="6" type="ORF">PGLA1383_LOCUS46708</name>
</gene>
<feature type="signal peptide" evidence="3">
    <location>
        <begin position="1"/>
        <end position="22"/>
    </location>
</feature>
<dbReference type="GO" id="GO:0016020">
    <property type="term" value="C:membrane"/>
    <property type="evidence" value="ECO:0007669"/>
    <property type="project" value="InterPro"/>
</dbReference>
<evidence type="ECO:0000256" key="1">
    <source>
        <dbReference type="ARBA" id="ARBA00022448"/>
    </source>
</evidence>
<feature type="domain" description="ABCA1-4-like C-terminal R2 regulatory" evidence="5">
    <location>
        <begin position="1067"/>
        <end position="1122"/>
    </location>
</feature>
<evidence type="ECO:0000259" key="4">
    <source>
        <dbReference type="Pfam" id="PF01841"/>
    </source>
</evidence>
<dbReference type="AlphaFoldDB" id="A0A813GYG6"/>
<protein>
    <submittedName>
        <fullName evidence="6">Uncharacterized protein</fullName>
    </submittedName>
</protein>
<accession>A0A813GYG6</accession>
<keyword evidence="7" id="KW-1185">Reference proteome</keyword>
<name>A0A813GYG6_POLGL</name>
<reference evidence="6" key="1">
    <citation type="submission" date="2021-02" db="EMBL/GenBank/DDBJ databases">
        <authorList>
            <person name="Dougan E. K."/>
            <person name="Rhodes N."/>
            <person name="Thang M."/>
            <person name="Chan C."/>
        </authorList>
    </citation>
    <scope>NUCLEOTIDE SEQUENCE</scope>
</reference>
<keyword evidence="3" id="KW-0732">Signal</keyword>
<dbReference type="InterPro" id="IPR026082">
    <property type="entry name" value="ABCA"/>
</dbReference>
<dbReference type="InterPro" id="IPR002931">
    <property type="entry name" value="Transglutaminase-like"/>
</dbReference>
<dbReference type="Pfam" id="PF01841">
    <property type="entry name" value="Transglut_core"/>
    <property type="match status" value="1"/>
</dbReference>
<feature type="chain" id="PRO_5032455265" evidence="3">
    <location>
        <begin position="23"/>
        <end position="1170"/>
    </location>
</feature>
<dbReference type="Proteomes" id="UP000654075">
    <property type="component" value="Unassembled WGS sequence"/>
</dbReference>
<dbReference type="InterPro" id="IPR056264">
    <property type="entry name" value="R2_ABCA1-4-like"/>
</dbReference>
<dbReference type="EMBL" id="CAJNNV010029852">
    <property type="protein sequence ID" value="CAE8630338.1"/>
    <property type="molecule type" value="Genomic_DNA"/>
</dbReference>
<dbReference type="OrthoDB" id="412696at2759"/>
<dbReference type="Pfam" id="PF23321">
    <property type="entry name" value="R1_ABCA1"/>
    <property type="match status" value="1"/>
</dbReference>
<dbReference type="SUPFAM" id="SSF54001">
    <property type="entry name" value="Cysteine proteinases"/>
    <property type="match status" value="1"/>
</dbReference>
<dbReference type="PANTHER" id="PTHR19229">
    <property type="entry name" value="ATP-BINDING CASSETTE TRANSPORTER SUBFAMILY A ABCA"/>
    <property type="match status" value="1"/>
</dbReference>
<dbReference type="Gene3D" id="3.10.620.30">
    <property type="match status" value="1"/>
</dbReference>
<evidence type="ECO:0000259" key="5">
    <source>
        <dbReference type="Pfam" id="PF23321"/>
    </source>
</evidence>
<evidence type="ECO:0000256" key="2">
    <source>
        <dbReference type="ARBA" id="ARBA00022737"/>
    </source>
</evidence>
<dbReference type="InterPro" id="IPR038765">
    <property type="entry name" value="Papain-like_cys_pep_sf"/>
</dbReference>
<evidence type="ECO:0000313" key="6">
    <source>
        <dbReference type="EMBL" id="CAE8630338.1"/>
    </source>
</evidence>
<proteinExistence type="predicted"/>
<keyword evidence="1" id="KW-0813">Transport</keyword>
<comment type="caution">
    <text evidence="6">The sequence shown here is derived from an EMBL/GenBank/DDBJ whole genome shotgun (WGS) entry which is preliminary data.</text>
</comment>